<sequence>MLLPQYHDENRRLLQEWRQQISDDPAANRILFGQEQPTEETLEELWERTVEKDKQASHLWRDGVSVGLPMRQLSNGEFRLPMLTARGCLAMTFPYFTEKPRAKICYLLGGRGLFVLVPYDSDDSMFRTSDLDVEIALLTDSRTGRALRSARLWG</sequence>
<keyword evidence="2" id="KW-1185">Reference proteome</keyword>
<accession>A0A9P4NLZ9</accession>
<evidence type="ECO:0000313" key="2">
    <source>
        <dbReference type="Proteomes" id="UP000800235"/>
    </source>
</evidence>
<protein>
    <submittedName>
        <fullName evidence="1">Uncharacterized protein</fullName>
    </submittedName>
</protein>
<evidence type="ECO:0000313" key="1">
    <source>
        <dbReference type="EMBL" id="KAF2426482.1"/>
    </source>
</evidence>
<proteinExistence type="predicted"/>
<gene>
    <name evidence="1" type="ORF">EJ08DRAFT_372814</name>
</gene>
<reference evidence="1" key="1">
    <citation type="journal article" date="2020" name="Stud. Mycol.">
        <title>101 Dothideomycetes genomes: a test case for predicting lifestyles and emergence of pathogens.</title>
        <authorList>
            <person name="Haridas S."/>
            <person name="Albert R."/>
            <person name="Binder M."/>
            <person name="Bloem J."/>
            <person name="Labutti K."/>
            <person name="Salamov A."/>
            <person name="Andreopoulos B."/>
            <person name="Baker S."/>
            <person name="Barry K."/>
            <person name="Bills G."/>
            <person name="Bluhm B."/>
            <person name="Cannon C."/>
            <person name="Castanera R."/>
            <person name="Culley D."/>
            <person name="Daum C."/>
            <person name="Ezra D."/>
            <person name="Gonzalez J."/>
            <person name="Henrissat B."/>
            <person name="Kuo A."/>
            <person name="Liang C."/>
            <person name="Lipzen A."/>
            <person name="Lutzoni F."/>
            <person name="Magnuson J."/>
            <person name="Mondo S."/>
            <person name="Nolan M."/>
            <person name="Ohm R."/>
            <person name="Pangilinan J."/>
            <person name="Park H.-J."/>
            <person name="Ramirez L."/>
            <person name="Alfaro M."/>
            <person name="Sun H."/>
            <person name="Tritt A."/>
            <person name="Yoshinaga Y."/>
            <person name="Zwiers L.-H."/>
            <person name="Turgeon B."/>
            <person name="Goodwin S."/>
            <person name="Spatafora J."/>
            <person name="Crous P."/>
            <person name="Grigoriev I."/>
        </authorList>
    </citation>
    <scope>NUCLEOTIDE SEQUENCE</scope>
    <source>
        <strain evidence="1">CBS 130266</strain>
    </source>
</reference>
<dbReference type="Proteomes" id="UP000800235">
    <property type="component" value="Unassembled WGS sequence"/>
</dbReference>
<name>A0A9P4NLZ9_9PEZI</name>
<dbReference type="AlphaFoldDB" id="A0A9P4NLZ9"/>
<comment type="caution">
    <text evidence="1">The sequence shown here is derived from an EMBL/GenBank/DDBJ whole genome shotgun (WGS) entry which is preliminary data.</text>
</comment>
<organism evidence="1 2">
    <name type="scientific">Tothia fuscella</name>
    <dbReference type="NCBI Taxonomy" id="1048955"/>
    <lineage>
        <taxon>Eukaryota</taxon>
        <taxon>Fungi</taxon>
        <taxon>Dikarya</taxon>
        <taxon>Ascomycota</taxon>
        <taxon>Pezizomycotina</taxon>
        <taxon>Dothideomycetes</taxon>
        <taxon>Pleosporomycetidae</taxon>
        <taxon>Venturiales</taxon>
        <taxon>Cylindrosympodiaceae</taxon>
        <taxon>Tothia</taxon>
    </lineage>
</organism>
<dbReference type="EMBL" id="MU007064">
    <property type="protein sequence ID" value="KAF2426482.1"/>
    <property type="molecule type" value="Genomic_DNA"/>
</dbReference>